<dbReference type="Proteomes" id="UP000485058">
    <property type="component" value="Unassembled WGS sequence"/>
</dbReference>
<accession>A0A699Z7F2</accession>
<sequence>MEIMERVGLTLGYFNRPTSVVGQLNKPIDHWRIFGAQEWRTIVKQHYVDKQ</sequence>
<comment type="caution">
    <text evidence="1">The sequence shown here is derived from an EMBL/GenBank/DDBJ whole genome shotgun (WGS) entry which is preliminary data.</text>
</comment>
<organism evidence="1 2">
    <name type="scientific">Haematococcus lacustris</name>
    <name type="common">Green alga</name>
    <name type="synonym">Haematococcus pluvialis</name>
    <dbReference type="NCBI Taxonomy" id="44745"/>
    <lineage>
        <taxon>Eukaryota</taxon>
        <taxon>Viridiplantae</taxon>
        <taxon>Chlorophyta</taxon>
        <taxon>core chlorophytes</taxon>
        <taxon>Chlorophyceae</taxon>
        <taxon>CS clade</taxon>
        <taxon>Chlamydomonadales</taxon>
        <taxon>Haematococcaceae</taxon>
        <taxon>Haematococcus</taxon>
    </lineage>
</organism>
<dbReference type="AlphaFoldDB" id="A0A699Z7F2"/>
<evidence type="ECO:0000313" key="1">
    <source>
        <dbReference type="EMBL" id="GFH18071.1"/>
    </source>
</evidence>
<gene>
    <name evidence="1" type="ORF">HaLaN_14812</name>
</gene>
<protein>
    <submittedName>
        <fullName evidence="1">Uncharacterized protein</fullName>
    </submittedName>
</protein>
<name>A0A699Z7F2_HAELA</name>
<feature type="non-terminal residue" evidence="1">
    <location>
        <position position="51"/>
    </location>
</feature>
<keyword evidence="2" id="KW-1185">Reference proteome</keyword>
<dbReference type="EMBL" id="BLLF01001244">
    <property type="protein sequence ID" value="GFH18071.1"/>
    <property type="molecule type" value="Genomic_DNA"/>
</dbReference>
<reference evidence="1 2" key="1">
    <citation type="submission" date="2020-02" db="EMBL/GenBank/DDBJ databases">
        <title>Draft genome sequence of Haematococcus lacustris strain NIES-144.</title>
        <authorList>
            <person name="Morimoto D."/>
            <person name="Nakagawa S."/>
            <person name="Yoshida T."/>
            <person name="Sawayama S."/>
        </authorList>
    </citation>
    <scope>NUCLEOTIDE SEQUENCE [LARGE SCALE GENOMIC DNA]</scope>
    <source>
        <strain evidence="1 2">NIES-144</strain>
    </source>
</reference>
<evidence type="ECO:0000313" key="2">
    <source>
        <dbReference type="Proteomes" id="UP000485058"/>
    </source>
</evidence>
<proteinExistence type="predicted"/>